<dbReference type="SUPFAM" id="SSF51445">
    <property type="entry name" value="(Trans)glycosidases"/>
    <property type="match status" value="1"/>
</dbReference>
<dbReference type="Pfam" id="PF01841">
    <property type="entry name" value="Transglut_core"/>
    <property type="match status" value="1"/>
</dbReference>
<dbReference type="PANTHER" id="PTHR33490">
    <property type="entry name" value="BLR5614 PROTEIN-RELATED"/>
    <property type="match status" value="1"/>
</dbReference>
<feature type="region of interest" description="Disordered" evidence="1">
    <location>
        <begin position="1"/>
        <end position="64"/>
    </location>
</feature>
<dbReference type="Pfam" id="PF09373">
    <property type="entry name" value="PMBR"/>
    <property type="match status" value="12"/>
</dbReference>
<dbReference type="EMBL" id="CP104550">
    <property type="protein sequence ID" value="UXH32435.1"/>
    <property type="molecule type" value="Genomic_DNA"/>
</dbReference>
<dbReference type="Proteomes" id="UP001065373">
    <property type="component" value="Chromosome"/>
</dbReference>
<dbReference type="Gene3D" id="3.10.620.30">
    <property type="match status" value="1"/>
</dbReference>
<organism evidence="3">
    <name type="scientific">Methanothermobacter wolfeii</name>
    <name type="common">Methanobacterium wolfei</name>
    <dbReference type="NCBI Taxonomy" id="145261"/>
    <lineage>
        <taxon>Archaea</taxon>
        <taxon>Methanobacteriati</taxon>
        <taxon>Methanobacteriota</taxon>
        <taxon>Methanomada group</taxon>
        <taxon>Methanobacteria</taxon>
        <taxon>Methanobacteriales</taxon>
        <taxon>Methanobacteriaceae</taxon>
        <taxon>Methanothermobacter</taxon>
    </lineage>
</organism>
<feature type="compositionally biased region" description="Polar residues" evidence="1">
    <location>
        <begin position="19"/>
        <end position="40"/>
    </location>
</feature>
<evidence type="ECO:0000256" key="1">
    <source>
        <dbReference type="SAM" id="MobiDB-lite"/>
    </source>
</evidence>
<reference evidence="3" key="1">
    <citation type="submission" date="2022-09" db="EMBL/GenBank/DDBJ databases">
        <title>Characterization of three MwoI isoschizomers from sequenced genome and metagenomes.</title>
        <authorList>
            <person name="Fomenkov A."/>
            <person name="Xu S.Y."/>
            <person name="Roberts R.J."/>
        </authorList>
    </citation>
    <scope>NUCLEOTIDE SEQUENCE</scope>
    <source>
        <strain evidence="3">DSM 2970</strain>
    </source>
</reference>
<protein>
    <recommendedName>
        <fullName evidence="2">Transglutaminase-like domain-containing protein</fullName>
    </recommendedName>
</protein>
<dbReference type="InterPro" id="IPR002931">
    <property type="entry name" value="Transglutaminase-like"/>
</dbReference>
<dbReference type="AlphaFoldDB" id="A0A9E7UMF5"/>
<sequence>MGSNISYAVELNEPDVQDLNGTADSSSINDTCDAENSTDTPKGDAESTEGGGVDSPGSSADVAAGEAPHGALWVKAYDMGKVDFQELKGKGITDIFLEQLAFNDARFRSNLTSFLGNASANGLRVSVWVICLKDSSGNWFDPTQEFIDNLTQRVLGYTGISGVGGVHLDYIRYPGNAYQSPGATEAITGIVKRISEAVKSVNPEFLLSAALMPEKGVNAYYYGQDYTKLAEYLDVLIPMAYKGNYREGSSWIENVSAYIKSKSLSAEVWTGLQTYRSDADVTPIPADELLGDINAALRGGADGYALFRYGLIDREFLGGVPAAITKPVADNSLTSSMIMDAASRVKAFVESNHRLPNYVTVGEMQVTPGEFLYMLAGLISGRTPERGSFSEASDINLTASGTIQKEEYLRIASDVLNYMSSTGNAPSRISSTAGDLSFNVLLYIFSKIVAFQEANGRLPNYVTVDSSVFSGKIDREFLGGVPAAITKPVADNSLTSSMIMDAASRVKAFVESNHRLPNYVTVGEMQVTPGEFLYMLAGLISGRTPERGSFSEASDINLTASGTIQKEEYLRIASDVLNYMSSTGNAPSRISSTAGDLSFNVLLYIFSKIVAFQEANGRLPNYVTVDSSVFSGKIDREFLGGVPAAITKPVADNSLTSSMIMDAASRVKAFVESNHRLPNYVTVGEMQVTPGEFLYMLAGLISGRTPERGSFSEASDINLTASGTIQKEEYLRIASDVLNYMSSTGNAPSRISSTAGDLSFNVLLYIFSKIVAFQEANGRLPNYVTVDSSVFSGKIDREFLGGVPAAITKPVADNSLTSSMIMDAASRVKAFVESNHRLPNYVTVGEMQVTPGEFLYMLAGLISGRTPERGSFSEASDINLTASGTIQKEEYLRIASDVLNYMSSTGNAPSRISSTAGDLSFNVLLYIFSKIVAFQEANGRLPNYVTVDSSVFSGKYLAATANCQVGSPEIRALASSITKGLTSALSKATAIFNWVRDNISYSFYYNTRYGALGTLKNRSGNCVDITHLLVALSRAAGIQARYVHAACTFISGNTYGHVWAQLYVNGAWVNADASSNMNSFGVIKNWNSASIKGYYEELPF</sequence>
<evidence type="ECO:0000313" key="3">
    <source>
        <dbReference type="EMBL" id="UXH32435.1"/>
    </source>
</evidence>
<dbReference type="SMART" id="SM00460">
    <property type="entry name" value="TGc"/>
    <property type="match status" value="1"/>
</dbReference>
<dbReference type="Gene3D" id="3.20.20.80">
    <property type="entry name" value="Glycosidases"/>
    <property type="match status" value="1"/>
</dbReference>
<accession>A0A9E7UMF5</accession>
<proteinExistence type="predicted"/>
<dbReference type="InterPro" id="IPR018975">
    <property type="entry name" value="Pseudomurein-binding_repeat"/>
</dbReference>
<dbReference type="GeneID" id="75106365"/>
<feature type="domain" description="Transglutaminase-like" evidence="2">
    <location>
        <begin position="1014"/>
        <end position="1075"/>
    </location>
</feature>
<dbReference type="RefSeq" id="WP_261599813.1">
    <property type="nucleotide sequence ID" value="NZ_CP104550.1"/>
</dbReference>
<dbReference type="InterPro" id="IPR017853">
    <property type="entry name" value="GH"/>
</dbReference>
<dbReference type="PANTHER" id="PTHR33490:SF3">
    <property type="entry name" value="CONSERVED INTEGRAL MEMBRANE PROTEIN"/>
    <property type="match status" value="1"/>
</dbReference>
<evidence type="ECO:0000259" key="2">
    <source>
        <dbReference type="SMART" id="SM00460"/>
    </source>
</evidence>
<dbReference type="SUPFAM" id="SSF54001">
    <property type="entry name" value="Cysteine proteinases"/>
    <property type="match status" value="1"/>
</dbReference>
<gene>
    <name evidence="3" type="ORF">N5910_03895</name>
</gene>
<dbReference type="InterPro" id="IPR038765">
    <property type="entry name" value="Papain-like_cys_pep_sf"/>
</dbReference>
<name>A0A9E7UMF5_METWO</name>